<organism evidence="12 13">
    <name type="scientific">Daphnia magna</name>
    <dbReference type="NCBI Taxonomy" id="35525"/>
    <lineage>
        <taxon>Eukaryota</taxon>
        <taxon>Metazoa</taxon>
        <taxon>Ecdysozoa</taxon>
        <taxon>Arthropoda</taxon>
        <taxon>Crustacea</taxon>
        <taxon>Branchiopoda</taxon>
        <taxon>Diplostraca</taxon>
        <taxon>Cladocera</taxon>
        <taxon>Anomopoda</taxon>
        <taxon>Daphniidae</taxon>
        <taxon>Daphnia</taxon>
    </lineage>
</organism>
<keyword evidence="9 11" id="KW-0472">Membrane</keyword>
<evidence type="ECO:0000256" key="7">
    <source>
        <dbReference type="ARBA" id="ARBA00022989"/>
    </source>
</evidence>
<comment type="subcellular location">
    <subcellularLocation>
        <location evidence="1">Cell membrane</location>
        <topology evidence="1">Multi-pass membrane protein</topology>
    </subcellularLocation>
</comment>
<accession>A0A164J281</accession>
<dbReference type="Pfam" id="PF03189">
    <property type="entry name" value="Otopetrin"/>
    <property type="match status" value="1"/>
</dbReference>
<evidence type="ECO:0000256" key="9">
    <source>
        <dbReference type="ARBA" id="ARBA00023136"/>
    </source>
</evidence>
<evidence type="ECO:0000313" key="12">
    <source>
        <dbReference type="EMBL" id="KZS01883.1"/>
    </source>
</evidence>
<feature type="non-terminal residue" evidence="12">
    <location>
        <position position="1"/>
    </location>
</feature>
<comment type="similarity">
    <text evidence="2">Belongs to the otopetrin family.</text>
</comment>
<evidence type="ECO:0000256" key="5">
    <source>
        <dbReference type="ARBA" id="ARBA00022692"/>
    </source>
</evidence>
<evidence type="ECO:0000256" key="10">
    <source>
        <dbReference type="ARBA" id="ARBA00023303"/>
    </source>
</evidence>
<dbReference type="AlphaFoldDB" id="A0A164J281"/>
<dbReference type="InterPro" id="IPR004878">
    <property type="entry name" value="Otopetrin"/>
</dbReference>
<proteinExistence type="inferred from homology"/>
<evidence type="ECO:0000256" key="1">
    <source>
        <dbReference type="ARBA" id="ARBA00004651"/>
    </source>
</evidence>
<evidence type="ECO:0000256" key="2">
    <source>
        <dbReference type="ARBA" id="ARBA00006513"/>
    </source>
</evidence>
<keyword evidence="6" id="KW-0375">Hydrogen ion transport</keyword>
<comment type="caution">
    <text evidence="12">The sequence shown here is derived from an EMBL/GenBank/DDBJ whole genome shotgun (WGS) entry which is preliminary data.</text>
</comment>
<reference evidence="12 13" key="1">
    <citation type="submission" date="2016-03" db="EMBL/GenBank/DDBJ databases">
        <title>EvidentialGene: Evidence-directed Construction of Genes on Genomes.</title>
        <authorList>
            <person name="Gilbert D.G."/>
            <person name="Choi J.-H."/>
            <person name="Mockaitis K."/>
            <person name="Colbourne J."/>
            <person name="Pfrender M."/>
        </authorList>
    </citation>
    <scope>NUCLEOTIDE SEQUENCE [LARGE SCALE GENOMIC DNA]</scope>
    <source>
        <strain evidence="12 13">Xinb3</strain>
        <tissue evidence="12">Complete organism</tissue>
    </source>
</reference>
<keyword evidence="8" id="KW-0406">Ion transport</keyword>
<evidence type="ECO:0000313" key="13">
    <source>
        <dbReference type="Proteomes" id="UP000076858"/>
    </source>
</evidence>
<keyword evidence="10" id="KW-0407">Ion channel</keyword>
<sequence length="130" mass="14910">APAPAAVLYVSWEHIGLNPKYKTPENNRDIKDESIWNSKTRQLRVDCIGASKGLFIGLFFLTTSFSVSFYSSFLYQFRNSNDWDSSWRRGSLHFASRLHSRHGFRGVVFLVDKTTVRCGVNGCLFRKVII</sequence>
<gene>
    <name evidence="12" type="ORF">APZ42_001314</name>
</gene>
<protein>
    <submittedName>
        <fullName evidence="12">Uncharacterized protein</fullName>
    </submittedName>
</protein>
<keyword evidence="3" id="KW-0813">Transport</keyword>
<evidence type="ECO:0000256" key="3">
    <source>
        <dbReference type="ARBA" id="ARBA00022448"/>
    </source>
</evidence>
<evidence type="ECO:0000256" key="8">
    <source>
        <dbReference type="ARBA" id="ARBA00023065"/>
    </source>
</evidence>
<dbReference type="GO" id="GO:0005886">
    <property type="term" value="C:plasma membrane"/>
    <property type="evidence" value="ECO:0007669"/>
    <property type="project" value="UniProtKB-SubCell"/>
</dbReference>
<keyword evidence="4" id="KW-1003">Cell membrane</keyword>
<dbReference type="GO" id="GO:0015252">
    <property type="term" value="F:proton channel activity"/>
    <property type="evidence" value="ECO:0007669"/>
    <property type="project" value="InterPro"/>
</dbReference>
<feature type="transmembrane region" description="Helical" evidence="11">
    <location>
        <begin position="54"/>
        <end position="75"/>
    </location>
</feature>
<evidence type="ECO:0000256" key="4">
    <source>
        <dbReference type="ARBA" id="ARBA00022475"/>
    </source>
</evidence>
<dbReference type="Proteomes" id="UP000076858">
    <property type="component" value="Unassembled WGS sequence"/>
</dbReference>
<evidence type="ECO:0000256" key="11">
    <source>
        <dbReference type="SAM" id="Phobius"/>
    </source>
</evidence>
<keyword evidence="5 11" id="KW-0812">Transmembrane</keyword>
<keyword evidence="13" id="KW-1185">Reference proteome</keyword>
<dbReference type="EMBL" id="LRGB01005931">
    <property type="protein sequence ID" value="KZS01883.1"/>
    <property type="molecule type" value="Genomic_DNA"/>
</dbReference>
<name>A0A164J281_9CRUS</name>
<evidence type="ECO:0000256" key="6">
    <source>
        <dbReference type="ARBA" id="ARBA00022781"/>
    </source>
</evidence>
<keyword evidence="7 11" id="KW-1133">Transmembrane helix</keyword>